<gene>
    <name evidence="3" type="ORF">UFOPK2967_00736</name>
    <name evidence="4" type="ORF">UFOPK3984_00280</name>
    <name evidence="5" type="ORF">UFOPK4114_00874</name>
</gene>
<dbReference type="PANTHER" id="PTHR21343:SF9">
    <property type="entry name" value="LIPID II ISOGLUTAMINYL SYNTHASE (GLUTAMINE-HYDROLYZING) SUBUNIT GATD"/>
    <property type="match status" value="1"/>
</dbReference>
<evidence type="ECO:0000313" key="3">
    <source>
        <dbReference type="EMBL" id="CAB4788088.1"/>
    </source>
</evidence>
<reference evidence="3" key="1">
    <citation type="submission" date="2020-05" db="EMBL/GenBank/DDBJ databases">
        <authorList>
            <person name="Chiriac C."/>
            <person name="Salcher M."/>
            <person name="Ghai R."/>
            <person name="Kavagutti S V."/>
        </authorList>
    </citation>
    <scope>NUCLEOTIDE SEQUENCE</scope>
</reference>
<proteinExistence type="inferred from homology"/>
<dbReference type="Gene3D" id="3.40.50.880">
    <property type="match status" value="1"/>
</dbReference>
<dbReference type="SUPFAM" id="SSF52317">
    <property type="entry name" value="Class I glutamine amidotransferase-like"/>
    <property type="match status" value="1"/>
</dbReference>
<accession>A0A6J6WYU9</accession>
<dbReference type="PROSITE" id="PS51274">
    <property type="entry name" value="GATASE_COBBQ"/>
    <property type="match status" value="1"/>
</dbReference>
<evidence type="ECO:0000313" key="4">
    <source>
        <dbReference type="EMBL" id="CAB4979127.1"/>
    </source>
</evidence>
<dbReference type="AlphaFoldDB" id="A0A6J6WYU9"/>
<dbReference type="InterPro" id="IPR011698">
    <property type="entry name" value="GATase_3"/>
</dbReference>
<dbReference type="GO" id="GO:0071555">
    <property type="term" value="P:cell wall organization"/>
    <property type="evidence" value="ECO:0007669"/>
    <property type="project" value="InterPro"/>
</dbReference>
<evidence type="ECO:0000259" key="2">
    <source>
        <dbReference type="Pfam" id="PF07685"/>
    </source>
</evidence>
<keyword evidence="1" id="KW-0315">Glutamine amidotransferase</keyword>
<sequence>MTLTLVHLLPELLGTYGDRGNVEITSWRLSQRGIKHEVLTVGIGDAIPTTAELYFLGGGEDDAQIKASQLIGSSLLTAVNGGAHIFAVCAGFQLLGSTFPASGGRTQQGLEIVPIETVSATNRSVGEILCTPTIPISTLTGFENHAGQTRFLQDLQPLGKVLSGVGNGLDTQIDGLVTSQIVGTYMHGPAFARNPELADWILSRVVGDLAPLRAGVFNELHNERVSSVK</sequence>
<dbReference type="EMBL" id="CAFBOP010000005">
    <property type="protein sequence ID" value="CAB4979127.1"/>
    <property type="molecule type" value="Genomic_DNA"/>
</dbReference>
<dbReference type="InterPro" id="IPR029062">
    <property type="entry name" value="Class_I_gatase-like"/>
</dbReference>
<dbReference type="EMBL" id="CAFBPP010000047">
    <property type="protein sequence ID" value="CAB5021615.1"/>
    <property type="molecule type" value="Genomic_DNA"/>
</dbReference>
<feature type="domain" description="CobB/CobQ-like glutamine amidotransferase" evidence="2">
    <location>
        <begin position="13"/>
        <end position="194"/>
    </location>
</feature>
<protein>
    <submittedName>
        <fullName evidence="3">Unannotated protein</fullName>
    </submittedName>
</protein>
<organism evidence="3">
    <name type="scientific">freshwater metagenome</name>
    <dbReference type="NCBI Taxonomy" id="449393"/>
    <lineage>
        <taxon>unclassified sequences</taxon>
        <taxon>metagenomes</taxon>
        <taxon>ecological metagenomes</taxon>
    </lineage>
</organism>
<evidence type="ECO:0000256" key="1">
    <source>
        <dbReference type="ARBA" id="ARBA00022962"/>
    </source>
</evidence>
<dbReference type="HAMAP" id="MF_02213">
    <property type="entry name" value="Lipid_II_synth_GatD"/>
    <property type="match status" value="1"/>
</dbReference>
<dbReference type="GO" id="GO:0004359">
    <property type="term" value="F:glutaminase activity"/>
    <property type="evidence" value="ECO:0007669"/>
    <property type="project" value="InterPro"/>
</dbReference>
<dbReference type="Pfam" id="PF07685">
    <property type="entry name" value="GATase_3"/>
    <property type="match status" value="1"/>
</dbReference>
<dbReference type="PANTHER" id="PTHR21343">
    <property type="entry name" value="DETHIOBIOTIN SYNTHETASE"/>
    <property type="match status" value="1"/>
</dbReference>
<dbReference type="InterPro" id="IPR043702">
    <property type="entry name" value="Lipid_II_synth_GatD"/>
</dbReference>
<evidence type="ECO:0000313" key="5">
    <source>
        <dbReference type="EMBL" id="CAB5021615.1"/>
    </source>
</evidence>
<name>A0A6J6WYU9_9ZZZZ</name>
<dbReference type="EMBL" id="CAFAAC010000041">
    <property type="protein sequence ID" value="CAB4788088.1"/>
    <property type="molecule type" value="Genomic_DNA"/>
</dbReference>